<gene>
    <name evidence="1" type="ORF">XO29_0022</name>
</gene>
<sequence length="59" mass="7111">MEHLFYSELEWQPVSMSKKNIEKNKKGYVNQITYPFSYKIRGMYSNDPIQCLNIFILCE</sequence>
<accession>A0A0S2MVI9</accession>
<name>A0A0S2MVI9_9CAUD</name>
<proteinExistence type="predicted"/>
<dbReference type="EMBL" id="KT970646">
    <property type="protein sequence ID" value="ALO79937.1"/>
    <property type="molecule type" value="Genomic_DNA"/>
</dbReference>
<reference evidence="1 2" key="1">
    <citation type="submission" date="2015-10" db="EMBL/GenBank/DDBJ databases">
        <title>Whole Genome sequencing of Bacillus ACT Group Temperature Bacteriophages.</title>
        <authorList>
            <person name="Fouts D.E."/>
            <person name="Rasko D.A."/>
            <person name="Cer R.R."/>
            <person name="Jiang L."/>
            <person name="Fedorova N.B."/>
            <person name="Shvartsbeyn A."/>
            <person name="Read T.D."/>
            <person name="Gill S.R."/>
            <person name="Klumpp J."/>
            <person name="Calendar R."/>
        </authorList>
    </citation>
    <scope>NUCLEOTIDE SEQUENCE [LARGE SCALE GENOMIC DNA]</scope>
</reference>
<evidence type="ECO:0000313" key="1">
    <source>
        <dbReference type="EMBL" id="ALO79937.1"/>
    </source>
</evidence>
<evidence type="ECO:0000313" key="2">
    <source>
        <dbReference type="Proteomes" id="UP000223661"/>
    </source>
</evidence>
<organism evidence="1 2">
    <name type="scientific">Bacillus phage phiS58</name>
    <dbReference type="NCBI Taxonomy" id="1643327"/>
    <lineage>
        <taxon>Viruses</taxon>
        <taxon>Duplodnaviria</taxon>
        <taxon>Heunggongvirae</taxon>
        <taxon>Uroviricota</taxon>
        <taxon>Caudoviricetes</taxon>
        <taxon>Waukeshavirus</taxon>
        <taxon>Waukeshavirus waukesha92</taxon>
    </lineage>
</organism>
<protein>
    <submittedName>
        <fullName evidence="1">Uncharacterized protein</fullName>
    </submittedName>
</protein>
<dbReference type="Proteomes" id="UP000223661">
    <property type="component" value="Segment"/>
</dbReference>